<dbReference type="EMBL" id="REGN01003193">
    <property type="protein sequence ID" value="RNA23954.1"/>
    <property type="molecule type" value="Genomic_DNA"/>
</dbReference>
<comment type="cofactor">
    <cofactor evidence="1 8">
        <name>Mg(2+)</name>
        <dbReference type="ChEBI" id="CHEBI:18420"/>
    </cofactor>
</comment>
<feature type="active site" description="Proton donor" evidence="6">
    <location>
        <position position="11"/>
    </location>
</feature>
<keyword evidence="3 8" id="KW-0479">Metal-binding</keyword>
<dbReference type="InterPro" id="IPR036412">
    <property type="entry name" value="HAD-like_sf"/>
</dbReference>
<dbReference type="NCBIfam" id="TIGR01489">
    <property type="entry name" value="DKMTPPase-SF"/>
    <property type="match status" value="1"/>
</dbReference>
<dbReference type="GO" id="GO:0046872">
    <property type="term" value="F:metal ion binding"/>
    <property type="evidence" value="ECO:0007669"/>
    <property type="project" value="UniProtKB-KW"/>
</dbReference>
<evidence type="ECO:0000256" key="6">
    <source>
        <dbReference type="PIRSR" id="PIRSR031051-1"/>
    </source>
</evidence>
<evidence type="ECO:0000313" key="9">
    <source>
        <dbReference type="EMBL" id="RNA23954.1"/>
    </source>
</evidence>
<dbReference type="InterPro" id="IPR023214">
    <property type="entry name" value="HAD_sf"/>
</dbReference>
<feature type="binding site" evidence="7">
    <location>
        <position position="108"/>
    </location>
    <ligand>
        <name>substrate</name>
    </ligand>
</feature>
<feature type="binding site" evidence="8">
    <location>
        <position position="198"/>
    </location>
    <ligand>
        <name>Mg(2+)</name>
        <dbReference type="ChEBI" id="CHEBI:18420"/>
    </ligand>
</feature>
<evidence type="ECO:0000256" key="4">
    <source>
        <dbReference type="ARBA" id="ARBA00022801"/>
    </source>
</evidence>
<comment type="caution">
    <text evidence="9">The sequence shown here is derived from an EMBL/GenBank/DDBJ whole genome shotgun (WGS) entry which is preliminary data.</text>
</comment>
<dbReference type="PIRSF" id="PIRSF031051">
    <property type="entry name" value="PyrdxlP_Pase_PHOSPHO2"/>
    <property type="match status" value="1"/>
</dbReference>
<dbReference type="Gene3D" id="3.40.50.1000">
    <property type="entry name" value="HAD superfamily/HAD-like"/>
    <property type="match status" value="1"/>
</dbReference>
<feature type="active site" description="Nucleophile" evidence="6">
    <location>
        <position position="9"/>
    </location>
</feature>
<dbReference type="STRING" id="10195.A0A3M7RKF2"/>
<name>A0A3M7RKF2_BRAPC</name>
<evidence type="ECO:0000313" key="10">
    <source>
        <dbReference type="Proteomes" id="UP000276133"/>
    </source>
</evidence>
<feature type="binding site" evidence="8">
    <location>
        <position position="11"/>
    </location>
    <ligand>
        <name>Mg(2+)</name>
        <dbReference type="ChEBI" id="CHEBI:18420"/>
    </ligand>
</feature>
<reference evidence="9 10" key="1">
    <citation type="journal article" date="2018" name="Sci. Rep.">
        <title>Genomic signatures of local adaptation to the degree of environmental predictability in rotifers.</title>
        <authorList>
            <person name="Franch-Gras L."/>
            <person name="Hahn C."/>
            <person name="Garcia-Roger E.M."/>
            <person name="Carmona M.J."/>
            <person name="Serra M."/>
            <person name="Gomez A."/>
        </authorList>
    </citation>
    <scope>NUCLEOTIDE SEQUENCE [LARGE SCALE GENOMIC DNA]</scope>
    <source>
        <strain evidence="9">HYR1</strain>
    </source>
</reference>
<evidence type="ECO:0000256" key="2">
    <source>
        <dbReference type="ARBA" id="ARBA00008541"/>
    </source>
</evidence>
<accession>A0A3M7RKF2</accession>
<proteinExistence type="inferred from homology"/>
<gene>
    <name evidence="9" type="ORF">BpHYR1_016272</name>
</gene>
<protein>
    <submittedName>
        <fullName evidence="9">Pyridoxal phosphate phosphatase PHOSPHO2-like</fullName>
        <ecNumber evidence="9">3.1.3.41</ecNumber>
    </submittedName>
</protein>
<evidence type="ECO:0000256" key="8">
    <source>
        <dbReference type="PIRSR" id="PIRSR031051-3"/>
    </source>
</evidence>
<feature type="binding site" evidence="7">
    <location>
        <position position="20"/>
    </location>
    <ligand>
        <name>substrate</name>
    </ligand>
</feature>
<comment type="similarity">
    <text evidence="2">Belongs to the HAD-like hydrolase superfamily. PHOSPHO family.</text>
</comment>
<dbReference type="NCBIfam" id="TIGR01488">
    <property type="entry name" value="HAD-SF-IB"/>
    <property type="match status" value="1"/>
</dbReference>
<dbReference type="PANTHER" id="PTHR20889">
    <property type="entry name" value="PHOSPHATASE, ORPHAN 1, 2"/>
    <property type="match status" value="1"/>
</dbReference>
<dbReference type="EC" id="3.1.3.41" evidence="9"/>
<dbReference type="AlphaFoldDB" id="A0A3M7RKF2"/>
<evidence type="ECO:0000256" key="5">
    <source>
        <dbReference type="ARBA" id="ARBA00022842"/>
    </source>
</evidence>
<dbReference type="InterPro" id="IPR006384">
    <property type="entry name" value="HAD_hydro_PyrdxlP_Pase-like"/>
</dbReference>
<keyword evidence="5 8" id="KW-0460">Magnesium</keyword>
<dbReference type="OrthoDB" id="10267182at2759"/>
<evidence type="ECO:0000256" key="7">
    <source>
        <dbReference type="PIRSR" id="PIRSR031051-2"/>
    </source>
</evidence>
<dbReference type="GO" id="GO:0016791">
    <property type="term" value="F:phosphatase activity"/>
    <property type="evidence" value="ECO:0007669"/>
    <property type="project" value="InterPro"/>
</dbReference>
<dbReference type="Proteomes" id="UP000276133">
    <property type="component" value="Unassembled WGS sequence"/>
</dbReference>
<dbReference type="Pfam" id="PF06888">
    <property type="entry name" value="Put_Phosphatase"/>
    <property type="match status" value="1"/>
</dbReference>
<organism evidence="9 10">
    <name type="scientific">Brachionus plicatilis</name>
    <name type="common">Marine rotifer</name>
    <name type="synonym">Brachionus muelleri</name>
    <dbReference type="NCBI Taxonomy" id="10195"/>
    <lineage>
        <taxon>Eukaryota</taxon>
        <taxon>Metazoa</taxon>
        <taxon>Spiralia</taxon>
        <taxon>Gnathifera</taxon>
        <taxon>Rotifera</taxon>
        <taxon>Eurotatoria</taxon>
        <taxon>Monogononta</taxon>
        <taxon>Pseudotrocha</taxon>
        <taxon>Ploima</taxon>
        <taxon>Brachionidae</taxon>
        <taxon>Brachionus</taxon>
    </lineage>
</organism>
<feature type="binding site" evidence="8">
    <location>
        <position position="9"/>
    </location>
    <ligand>
        <name>Mg(2+)</name>
        <dbReference type="ChEBI" id="CHEBI:18420"/>
    </ligand>
</feature>
<dbReference type="PANTHER" id="PTHR20889:SF12">
    <property type="entry name" value="LP01149P"/>
    <property type="match status" value="1"/>
</dbReference>
<dbReference type="InterPro" id="IPR016965">
    <property type="entry name" value="Pase_PHOSPHO-typ"/>
</dbReference>
<evidence type="ECO:0000256" key="3">
    <source>
        <dbReference type="ARBA" id="ARBA00022723"/>
    </source>
</evidence>
<dbReference type="SUPFAM" id="SSF56784">
    <property type="entry name" value="HAD-like"/>
    <property type="match status" value="1"/>
</dbReference>
<evidence type="ECO:0000256" key="1">
    <source>
        <dbReference type="ARBA" id="ARBA00001946"/>
    </source>
</evidence>
<keyword evidence="10" id="KW-1185">Reference proteome</keyword>
<sequence length="255" mass="29502">MNSKLAVFDFDNTIIDVNSDTFVDRVILKQKNESSKKYYEYPVEIEQLTKSHNWTHRMNAVFSYMNLKYSIQQEQIVNCMHEIFIEDSMKQLIKKLHAHGFELVIISDANSIFIHEILRKNNLDTLFSKIYTNKAEFCATTGCLKVQPFNECFNSNKELFNCSTKVCSTNICKGEVLKRHLDQANGLTNVTTVVYIGDGKNDYCPGLCLRESDFYFVRENYSLSKLLDRRKSLGENIKAKIIKWSTAKDILPMIG</sequence>
<keyword evidence="4 9" id="KW-0378">Hydrolase</keyword>